<dbReference type="PROSITE" id="PS51225">
    <property type="entry name" value="MARVEL"/>
    <property type="match status" value="1"/>
</dbReference>
<evidence type="ECO:0000256" key="11">
    <source>
        <dbReference type="ARBA" id="ARBA00023018"/>
    </source>
</evidence>
<dbReference type="Pfam" id="PF01284">
    <property type="entry name" value="MARVEL"/>
    <property type="match status" value="1"/>
</dbReference>
<proteinExistence type="inferred from homology"/>
<evidence type="ECO:0000256" key="6">
    <source>
        <dbReference type="ARBA" id="ARBA00022692"/>
    </source>
</evidence>
<comment type="subunit">
    <text evidence="17">Homohexamer or homotetramer. Interacts with SRCIN1. Interacts with VAMP2; the interaction is inhibited by interaction of VAPM2 with SEPT8.</text>
</comment>
<accession>Q7LZ63</accession>
<keyword evidence="11" id="KW-0770">Synapse</keyword>
<keyword evidence="4" id="KW-0597">Phosphoprotein</keyword>
<feature type="transmembrane region" description="Helical" evidence="20">
    <location>
        <begin position="101"/>
        <end position="123"/>
    </location>
</feature>
<dbReference type="GO" id="GO:0030672">
    <property type="term" value="C:synaptic vesicle membrane"/>
    <property type="evidence" value="ECO:0007669"/>
    <property type="project" value="UniProtKB-SubCell"/>
</dbReference>
<evidence type="ECO:0000313" key="22">
    <source>
        <dbReference type="PIR" id="A60548"/>
    </source>
</evidence>
<keyword evidence="14" id="KW-0968">Cytoplasmic vesicle</keyword>
<evidence type="ECO:0000256" key="20">
    <source>
        <dbReference type="SAM" id="Phobius"/>
    </source>
</evidence>
<dbReference type="PANTHER" id="PTHR10306:SF10">
    <property type="entry name" value="SYNAPTOPHYSIN"/>
    <property type="match status" value="1"/>
</dbReference>
<evidence type="ECO:0000256" key="1">
    <source>
        <dbReference type="ARBA" id="ARBA00004644"/>
    </source>
</evidence>
<keyword evidence="9" id="KW-0832">Ubl conjugation</keyword>
<keyword evidence="7" id="KW-0677">Repeat</keyword>
<evidence type="ECO:0000256" key="14">
    <source>
        <dbReference type="ARBA" id="ARBA00023329"/>
    </source>
</evidence>
<keyword evidence="5" id="KW-0771">Synaptosome</keyword>
<organism evidence="22">
    <name type="scientific">Tetronarce californica</name>
    <name type="common">Pacific electric ray</name>
    <name type="synonym">Torpedo californica</name>
    <dbReference type="NCBI Taxonomy" id="7787"/>
    <lineage>
        <taxon>Eukaryota</taxon>
        <taxon>Metazoa</taxon>
        <taxon>Chordata</taxon>
        <taxon>Craniata</taxon>
        <taxon>Vertebrata</taxon>
        <taxon>Chondrichthyes</taxon>
        <taxon>Elasmobranchii</taxon>
        <taxon>Batoidea</taxon>
        <taxon>Torpediniformes</taxon>
        <taxon>Torpedinidae</taxon>
        <taxon>Tetronarce</taxon>
    </lineage>
</organism>
<feature type="transmembrane region" description="Helical" evidence="20">
    <location>
        <begin position="21"/>
        <end position="42"/>
    </location>
</feature>
<name>Q7LZ63_TETCF</name>
<evidence type="ECO:0000259" key="21">
    <source>
        <dbReference type="PROSITE" id="PS51225"/>
    </source>
</evidence>
<evidence type="ECO:0000256" key="7">
    <source>
        <dbReference type="ARBA" id="ARBA00022737"/>
    </source>
</evidence>
<comment type="function">
    <text evidence="16">Possibly involved in structural functions as organizing other membrane components or in targeting the vesicles to the plasma membrane. Involved in the regulation of short-term and long-term synaptic plasticity.</text>
</comment>
<keyword evidence="10 20" id="KW-1133">Transmembrane helix</keyword>
<evidence type="ECO:0000256" key="18">
    <source>
        <dbReference type="PROSITE-ProRule" id="PRU00581"/>
    </source>
</evidence>
<keyword evidence="13" id="KW-0325">Glycoprotein</keyword>
<evidence type="ECO:0000256" key="4">
    <source>
        <dbReference type="ARBA" id="ARBA00022553"/>
    </source>
</evidence>
<feature type="transmembrane region" description="Helical" evidence="20">
    <location>
        <begin position="200"/>
        <end position="218"/>
    </location>
</feature>
<evidence type="ECO:0000256" key="8">
    <source>
        <dbReference type="ARBA" id="ARBA00022837"/>
    </source>
</evidence>
<evidence type="ECO:0000256" key="15">
    <source>
        <dbReference type="ARBA" id="ARBA00034102"/>
    </source>
</evidence>
<evidence type="ECO:0000256" key="17">
    <source>
        <dbReference type="ARBA" id="ARBA00062829"/>
    </source>
</evidence>
<evidence type="ECO:0000256" key="10">
    <source>
        <dbReference type="ARBA" id="ARBA00022989"/>
    </source>
</evidence>
<evidence type="ECO:0000256" key="2">
    <source>
        <dbReference type="ARBA" id="ARBA00006476"/>
    </source>
</evidence>
<feature type="compositionally biased region" description="Basic and acidic residues" evidence="19">
    <location>
        <begin position="234"/>
        <end position="244"/>
    </location>
</feature>
<keyword evidence="12 18" id="KW-0472">Membrane</keyword>
<comment type="subcellular location">
    <subcellularLocation>
        <location evidence="1">Cytoplasmic vesicle</location>
        <location evidence="1">Secretory vesicle</location>
        <location evidence="1">Synaptic vesicle membrane</location>
        <topology evidence="1">Multi-pass membrane protein</topology>
    </subcellularLocation>
    <subcellularLocation>
        <location evidence="15">Synapse</location>
        <location evidence="15">Synaptosome</location>
    </subcellularLocation>
</comment>
<dbReference type="GO" id="GO:0043005">
    <property type="term" value="C:neuron projection"/>
    <property type="evidence" value="ECO:0007669"/>
    <property type="project" value="UniProtKB-KW"/>
</dbReference>
<dbReference type="PIR" id="A60548">
    <property type="entry name" value="A60548"/>
</dbReference>
<feature type="transmembrane region" description="Helical" evidence="20">
    <location>
        <begin position="135"/>
        <end position="156"/>
    </location>
</feature>
<evidence type="ECO:0000256" key="16">
    <source>
        <dbReference type="ARBA" id="ARBA00046094"/>
    </source>
</evidence>
<keyword evidence="8" id="KW-0106">Calcium</keyword>
<evidence type="ECO:0000256" key="12">
    <source>
        <dbReference type="ARBA" id="ARBA00023136"/>
    </source>
</evidence>
<sequence length="301" mass="33996">MEIVNQIVASGSFRVVKEPLGFIKILQWIFAIFAFATCSTYSGELRFSVECANHSESDLDIRVQFEYPFRLHQVYFSVPSCRGERSEQNFLTGDYSSAAEFYVTVAVFAFLYAAGALITYVFLPNKYHENNRGPLVDLVATAVFTFLWLVSSSAWAQALSDVKTATDAEYVIDLTRACETKENTCKALRDPVMSGLNTSVVFGFLNLILWGGNIWFMFKETGWRSPFAKPGLPPEEKPPTDSREVYGQPQPNTYHQEAPRYEQEGYQPNYGQQEYPPQGGDYQPQQGGYSQPVPTSFTNQM</sequence>
<protein>
    <recommendedName>
        <fullName evidence="3">Synaptophysin</fullName>
    </recommendedName>
</protein>
<evidence type="ECO:0000256" key="9">
    <source>
        <dbReference type="ARBA" id="ARBA00022843"/>
    </source>
</evidence>
<dbReference type="AlphaFoldDB" id="Q7LZ63"/>
<evidence type="ECO:0000256" key="19">
    <source>
        <dbReference type="SAM" id="MobiDB-lite"/>
    </source>
</evidence>
<feature type="region of interest" description="Disordered" evidence="19">
    <location>
        <begin position="228"/>
        <end position="301"/>
    </location>
</feature>
<dbReference type="PANTHER" id="PTHR10306">
    <property type="entry name" value="SYNAPTOPHYSIN"/>
    <property type="match status" value="1"/>
</dbReference>
<evidence type="ECO:0000256" key="3">
    <source>
        <dbReference type="ARBA" id="ARBA00014277"/>
    </source>
</evidence>
<dbReference type="PRINTS" id="PR00220">
    <property type="entry name" value="SYNAPTOPHYSN"/>
</dbReference>
<feature type="compositionally biased region" description="Low complexity" evidence="19">
    <location>
        <begin position="264"/>
        <end position="294"/>
    </location>
</feature>
<evidence type="ECO:0000256" key="5">
    <source>
        <dbReference type="ARBA" id="ARBA00022599"/>
    </source>
</evidence>
<dbReference type="GO" id="GO:0048786">
    <property type="term" value="C:presynaptic active zone"/>
    <property type="evidence" value="ECO:0007669"/>
    <property type="project" value="TreeGrafter"/>
</dbReference>
<keyword evidence="6 18" id="KW-0812">Transmembrane</keyword>
<feature type="domain" description="MARVEL" evidence="21">
    <location>
        <begin position="15"/>
        <end position="222"/>
    </location>
</feature>
<comment type="similarity">
    <text evidence="2">Belongs to the synaptophysin/synaptobrevin family.</text>
</comment>
<dbReference type="InterPro" id="IPR001285">
    <property type="entry name" value="Synaptophysin/porin"/>
</dbReference>
<reference evidence="22" key="1">
    <citation type="journal article" date="1990" name="Brain Res.">
        <title>Torpedo synaptophysin: evolution of a synaptic vesicle protein.</title>
        <authorList>
            <person name="Cowan D."/>
            <person name="Linial M."/>
            <person name="Scheller R.H."/>
        </authorList>
    </citation>
    <scope>NUCLEOTIDE SEQUENCE</scope>
</reference>
<dbReference type="InterPro" id="IPR008253">
    <property type="entry name" value="Marvel"/>
</dbReference>
<evidence type="ECO:0000256" key="13">
    <source>
        <dbReference type="ARBA" id="ARBA00023180"/>
    </source>
</evidence>